<dbReference type="AlphaFoldDB" id="A0A953M2B9"/>
<dbReference type="SUPFAM" id="SSF102588">
    <property type="entry name" value="LmbE-like"/>
    <property type="match status" value="1"/>
</dbReference>
<protein>
    <submittedName>
        <fullName evidence="1">PIG-L family deacetylase</fullName>
    </submittedName>
</protein>
<dbReference type="Pfam" id="PF02585">
    <property type="entry name" value="PIG-L"/>
    <property type="match status" value="1"/>
</dbReference>
<comment type="caution">
    <text evidence="1">The sequence shown here is derived from an EMBL/GenBank/DDBJ whole genome shotgun (WGS) entry which is preliminary data.</text>
</comment>
<proteinExistence type="predicted"/>
<dbReference type="InterPro" id="IPR003737">
    <property type="entry name" value="GlcNAc_PI_deacetylase-related"/>
</dbReference>
<evidence type="ECO:0000313" key="1">
    <source>
        <dbReference type="EMBL" id="MBZ0157308.1"/>
    </source>
</evidence>
<dbReference type="Proteomes" id="UP000705867">
    <property type="component" value="Unassembled WGS sequence"/>
</dbReference>
<accession>A0A953M2B9</accession>
<dbReference type="InterPro" id="IPR024078">
    <property type="entry name" value="LmbE-like_dom_sf"/>
</dbReference>
<dbReference type="PANTHER" id="PTHR12993">
    <property type="entry name" value="N-ACETYLGLUCOSAMINYL-PHOSPHATIDYLINOSITOL DE-N-ACETYLASE-RELATED"/>
    <property type="match status" value="1"/>
</dbReference>
<reference evidence="1" key="1">
    <citation type="journal article" date="2021" name="bioRxiv">
        <title>Unraveling nitrogen, sulfur and carbon metabolic pathways and microbial community transcriptional responses to substrate deprivation and toxicity stresses in a bioreactor mimicking anoxic brackish coastal sediment conditions.</title>
        <authorList>
            <person name="Martins P.D."/>
            <person name="Echeveste M.J."/>
            <person name="Arshad A."/>
            <person name="Kurth J."/>
            <person name="Ouboter H."/>
            <person name="Jetten M.S.M."/>
            <person name="Welte C.U."/>
        </authorList>
    </citation>
    <scope>NUCLEOTIDE SEQUENCE</scope>
    <source>
        <strain evidence="1">MAG_39</strain>
    </source>
</reference>
<name>A0A953M2B9_9BACT</name>
<dbReference type="EMBL" id="JAIOIV010000110">
    <property type="protein sequence ID" value="MBZ0157308.1"/>
    <property type="molecule type" value="Genomic_DNA"/>
</dbReference>
<dbReference type="PANTHER" id="PTHR12993:SF29">
    <property type="entry name" value="BLR3841 PROTEIN"/>
    <property type="match status" value="1"/>
</dbReference>
<organism evidence="1 2">
    <name type="scientific">Candidatus Nitrobium versatile</name>
    <dbReference type="NCBI Taxonomy" id="2884831"/>
    <lineage>
        <taxon>Bacteria</taxon>
        <taxon>Pseudomonadati</taxon>
        <taxon>Nitrospirota</taxon>
        <taxon>Nitrospiria</taxon>
        <taxon>Nitrospirales</taxon>
        <taxon>Nitrospiraceae</taxon>
        <taxon>Candidatus Nitrobium</taxon>
    </lineage>
</organism>
<sequence length="293" mass="32176">MRAYSGADAVRIVCSREGRGPRTVIVAAHPDDETVGAGSRFRYFRDPVFVHVTDGAPRAMHDALAAGFSTREEYGQARRRELHEALRLVSVSPAQCIGLGIADQEASFALPLVARAVRDLLKRTMPGIVLTHSYEGGHPDHDAAAFGVHAACRMLEQEGIVPPPLVEYALYRADRTQGGKMAVFEFLPHAGCGEMTVALNREESALKRGMLRCFPTQKRVLGAFPVSVEKFRPAPQYVFTRPPHEGTLYYENFDWGVYGEQWRDLAGEALEELGILRGVPAGRAGGEGGEKWD</sequence>
<dbReference type="Gene3D" id="3.40.50.10320">
    <property type="entry name" value="LmbE-like"/>
    <property type="match status" value="1"/>
</dbReference>
<gene>
    <name evidence="1" type="ORF">K8I29_14000</name>
</gene>
<evidence type="ECO:0000313" key="2">
    <source>
        <dbReference type="Proteomes" id="UP000705867"/>
    </source>
</evidence>
<dbReference type="GO" id="GO:0016811">
    <property type="term" value="F:hydrolase activity, acting on carbon-nitrogen (but not peptide) bonds, in linear amides"/>
    <property type="evidence" value="ECO:0007669"/>
    <property type="project" value="TreeGrafter"/>
</dbReference>
<reference evidence="1" key="2">
    <citation type="submission" date="2021-08" db="EMBL/GenBank/DDBJ databases">
        <authorList>
            <person name="Dalcin Martins P."/>
        </authorList>
    </citation>
    <scope>NUCLEOTIDE SEQUENCE</scope>
    <source>
        <strain evidence="1">MAG_39</strain>
    </source>
</reference>